<keyword evidence="4 6" id="KW-0663">Pyridoxal phosphate</keyword>
<keyword evidence="8" id="KW-0732">Signal</keyword>
<dbReference type="GO" id="GO:0019752">
    <property type="term" value="P:carboxylic acid metabolic process"/>
    <property type="evidence" value="ECO:0007669"/>
    <property type="project" value="InterPro"/>
</dbReference>
<dbReference type="Gene3D" id="3.40.640.10">
    <property type="entry name" value="Type I PLP-dependent aspartate aminotransferase-like (Major domain)"/>
    <property type="match status" value="1"/>
</dbReference>
<protein>
    <submittedName>
        <fullName evidence="9">Histidine decarboxylase</fullName>
    </submittedName>
</protein>
<dbReference type="InterPro" id="IPR002129">
    <property type="entry name" value="PyrdxlP-dep_de-COase"/>
</dbReference>
<accession>A0AA37MDV9</accession>
<dbReference type="Gene3D" id="3.90.1150.10">
    <property type="entry name" value="Aspartate Aminotransferase, domain 1"/>
    <property type="match status" value="1"/>
</dbReference>
<dbReference type="PANTHER" id="PTHR46101:SF2">
    <property type="entry name" value="SERINE DECARBOXYLASE"/>
    <property type="match status" value="1"/>
</dbReference>
<keyword evidence="3" id="KW-0210">Decarboxylase</keyword>
<dbReference type="InterPro" id="IPR015421">
    <property type="entry name" value="PyrdxlP-dep_Trfase_major"/>
</dbReference>
<name>A0AA37MDV9_SEGBR</name>
<gene>
    <name evidence="9" type="ORF">PRRU23_21350</name>
</gene>
<evidence type="ECO:0000313" key="9">
    <source>
        <dbReference type="EMBL" id="GJG28435.1"/>
    </source>
</evidence>
<dbReference type="GO" id="GO:0016831">
    <property type="term" value="F:carboxy-lyase activity"/>
    <property type="evidence" value="ECO:0007669"/>
    <property type="project" value="UniProtKB-KW"/>
</dbReference>
<dbReference type="RefSeq" id="WP_006283289.1">
    <property type="nucleotide sequence ID" value="NZ_BPTR01000001.1"/>
</dbReference>
<dbReference type="Proteomes" id="UP000887043">
    <property type="component" value="Unassembled WGS sequence"/>
</dbReference>
<keyword evidence="5 7" id="KW-0456">Lyase</keyword>
<feature type="modified residue" description="N6-(pyridoxal phosphate)lysine" evidence="6">
    <location>
        <position position="259"/>
    </location>
</feature>
<dbReference type="PANTHER" id="PTHR46101">
    <property type="match status" value="1"/>
</dbReference>
<evidence type="ECO:0000256" key="4">
    <source>
        <dbReference type="ARBA" id="ARBA00022898"/>
    </source>
</evidence>
<reference evidence="9" key="1">
    <citation type="submission" date="2021-08" db="EMBL/GenBank/DDBJ databases">
        <title>Prevotella lacticifex sp. nov., isolated from rumen of cow.</title>
        <authorList>
            <person name="Shinkai T."/>
            <person name="Ikeyama N."/>
            <person name="Kumagai M."/>
            <person name="Ohmori H."/>
            <person name="Sakamoto M."/>
            <person name="Ohkuma M."/>
            <person name="Mitsumori M."/>
        </authorList>
    </citation>
    <scope>NUCLEOTIDE SEQUENCE</scope>
    <source>
        <strain evidence="9">DSM 11371</strain>
    </source>
</reference>
<evidence type="ECO:0000256" key="5">
    <source>
        <dbReference type="ARBA" id="ARBA00023239"/>
    </source>
</evidence>
<comment type="similarity">
    <text evidence="2 7">Belongs to the group II decarboxylase family.</text>
</comment>
<feature type="signal peptide" evidence="8">
    <location>
        <begin position="1"/>
        <end position="20"/>
    </location>
</feature>
<dbReference type="Pfam" id="PF00282">
    <property type="entry name" value="Pyridoxal_deC"/>
    <property type="match status" value="1"/>
</dbReference>
<dbReference type="GO" id="GO:0030170">
    <property type="term" value="F:pyridoxal phosphate binding"/>
    <property type="evidence" value="ECO:0007669"/>
    <property type="project" value="InterPro"/>
</dbReference>
<dbReference type="InterPro" id="IPR051151">
    <property type="entry name" value="Group_II_Decarboxylase"/>
</dbReference>
<feature type="chain" id="PRO_5041283038" evidence="8">
    <location>
        <begin position="21"/>
        <end position="405"/>
    </location>
</feature>
<evidence type="ECO:0000256" key="7">
    <source>
        <dbReference type="RuleBase" id="RU000382"/>
    </source>
</evidence>
<organism evidence="9 10">
    <name type="scientific">Segatella bryantii</name>
    <name type="common">Prevotella bryantii</name>
    <dbReference type="NCBI Taxonomy" id="77095"/>
    <lineage>
        <taxon>Bacteria</taxon>
        <taxon>Pseudomonadati</taxon>
        <taxon>Bacteroidota</taxon>
        <taxon>Bacteroidia</taxon>
        <taxon>Bacteroidales</taxon>
        <taxon>Prevotellaceae</taxon>
        <taxon>Segatella</taxon>
    </lineage>
</organism>
<comment type="caution">
    <text evidence="9">The sequence shown here is derived from an EMBL/GenBank/DDBJ whole genome shotgun (WGS) entry which is preliminary data.</text>
</comment>
<dbReference type="SUPFAM" id="SSF53383">
    <property type="entry name" value="PLP-dependent transferases"/>
    <property type="match status" value="1"/>
</dbReference>
<comment type="cofactor">
    <cofactor evidence="1 6 7">
        <name>pyridoxal 5'-phosphate</name>
        <dbReference type="ChEBI" id="CHEBI:597326"/>
    </cofactor>
</comment>
<dbReference type="InterPro" id="IPR015422">
    <property type="entry name" value="PyrdxlP-dep_Trfase_small"/>
</dbReference>
<evidence type="ECO:0000256" key="8">
    <source>
        <dbReference type="SAM" id="SignalP"/>
    </source>
</evidence>
<sequence length="405" mass="46943">MKRVCFILATLLFSAQYMYAQPSGYKKLDKWVDTWKTGLQTYFGYPINQKSELHDFYEWYLTTGMEVINLNNAGDPMTDEPWKMSSQAFEREVIEYFAPYYGFDINQVWGIVTHSGTDGNNHGIYFGANYLKNKTKMEPILYVSDEAHYSNMRLAHLQNIETRLIKSDKMGRMIAEELEKNLDTSRPVLMIYAMGSTFKGAIDDMEALNAVLDRHPEIPAVYRHVDAALFGGYLPFTQYRNMVSQQAMHFESIAISGHKFFGFDSPSGLFLCTRDTYDNQTNFNVTYLNSNMRMINCSRDAVQPLKFWWLIQKVGAEKWSKQAQQMLECTKYLKKSLDKIGWPAWVNEYSNTVFFRRPSQDIVSLYTLAQGYDEHFGGELAHIVVMQHVTQEKIDGFIEALKNSR</sequence>
<dbReference type="EMBL" id="BPTR01000001">
    <property type="protein sequence ID" value="GJG28435.1"/>
    <property type="molecule type" value="Genomic_DNA"/>
</dbReference>
<evidence type="ECO:0000256" key="1">
    <source>
        <dbReference type="ARBA" id="ARBA00001933"/>
    </source>
</evidence>
<evidence type="ECO:0000313" key="10">
    <source>
        <dbReference type="Proteomes" id="UP000887043"/>
    </source>
</evidence>
<proteinExistence type="inferred from homology"/>
<dbReference type="InterPro" id="IPR015424">
    <property type="entry name" value="PyrdxlP-dep_Trfase"/>
</dbReference>
<evidence type="ECO:0000256" key="3">
    <source>
        <dbReference type="ARBA" id="ARBA00022793"/>
    </source>
</evidence>
<evidence type="ECO:0000256" key="2">
    <source>
        <dbReference type="ARBA" id="ARBA00009533"/>
    </source>
</evidence>
<dbReference type="AlphaFoldDB" id="A0AA37MDV9"/>
<evidence type="ECO:0000256" key="6">
    <source>
        <dbReference type="PIRSR" id="PIRSR602129-50"/>
    </source>
</evidence>